<protein>
    <submittedName>
        <fullName evidence="2">Uncharacterized protein</fullName>
    </submittedName>
</protein>
<keyword evidence="3" id="KW-1185">Reference proteome</keyword>
<dbReference type="RefSeq" id="WP_098798126.1">
    <property type="nucleotide sequence ID" value="NZ_JABBPK010000001.1"/>
</dbReference>
<dbReference type="InterPro" id="IPR048147">
    <property type="entry name" value="CBO0543-like"/>
</dbReference>
<reference evidence="2 3" key="1">
    <citation type="submission" date="2020-04" db="EMBL/GenBank/DDBJ databases">
        <title>Bacillus sp. UniB3 isolated from commercial digestive syrup.</title>
        <authorList>
            <person name="Thorat V."/>
            <person name="Kirdat K."/>
            <person name="Tiwarekar B."/>
            <person name="Yadav A."/>
        </authorList>
    </citation>
    <scope>NUCLEOTIDE SEQUENCE [LARGE SCALE GENOMIC DNA]</scope>
    <source>
        <strain evidence="2 3">UniB3</strain>
    </source>
</reference>
<name>A0A7Y0PKA2_9BACI</name>
<comment type="caution">
    <text evidence="2">The sequence shown here is derived from an EMBL/GenBank/DDBJ whole genome shotgun (WGS) entry which is preliminary data.</text>
</comment>
<evidence type="ECO:0000256" key="1">
    <source>
        <dbReference type="SAM" id="Phobius"/>
    </source>
</evidence>
<evidence type="ECO:0000313" key="3">
    <source>
        <dbReference type="Proteomes" id="UP000588491"/>
    </source>
</evidence>
<keyword evidence="1" id="KW-1133">Transmembrane helix</keyword>
<dbReference type="Proteomes" id="UP000588491">
    <property type="component" value="Unassembled WGS sequence"/>
</dbReference>
<keyword evidence="1" id="KW-0812">Transmembrane</keyword>
<accession>A0A7Y0PKA2</accession>
<sequence length="183" mass="22326">MKDSVRFSELEKAQKTLSHLRLDYWREEVLYSFQWWFLLISTFVIGYLWWKFVDRSRLRNIVLHGFLTLSIVIFLDVLGSELHLWDYPKMVLPWGSRIICIDIIISLVFMMLYQRFRVWKTYILISLLMALTFAFILEPLAIFMNIYKPYAWKSVYSFPIYFLLSVFIKWLVDTIHRIETREK</sequence>
<feature type="transmembrane region" description="Helical" evidence="1">
    <location>
        <begin position="61"/>
        <end position="79"/>
    </location>
</feature>
<evidence type="ECO:0000313" key="2">
    <source>
        <dbReference type="EMBL" id="NMO75722.1"/>
    </source>
</evidence>
<feature type="transmembrane region" description="Helical" evidence="1">
    <location>
        <begin position="122"/>
        <end position="144"/>
    </location>
</feature>
<proteinExistence type="predicted"/>
<feature type="transmembrane region" description="Helical" evidence="1">
    <location>
        <begin position="150"/>
        <end position="172"/>
    </location>
</feature>
<dbReference type="AlphaFoldDB" id="A0A7Y0PKA2"/>
<gene>
    <name evidence="2" type="ORF">HHU08_01535</name>
</gene>
<feature type="transmembrane region" description="Helical" evidence="1">
    <location>
        <begin position="91"/>
        <end position="113"/>
    </location>
</feature>
<keyword evidence="1" id="KW-0472">Membrane</keyword>
<organism evidence="2 3">
    <name type="scientific">Niallia alba</name>
    <dbReference type="NCBI Taxonomy" id="2729105"/>
    <lineage>
        <taxon>Bacteria</taxon>
        <taxon>Bacillati</taxon>
        <taxon>Bacillota</taxon>
        <taxon>Bacilli</taxon>
        <taxon>Bacillales</taxon>
        <taxon>Bacillaceae</taxon>
        <taxon>Niallia</taxon>
    </lineage>
</organism>
<dbReference type="EMBL" id="JABBPK010000001">
    <property type="protein sequence ID" value="NMO75722.1"/>
    <property type="molecule type" value="Genomic_DNA"/>
</dbReference>
<dbReference type="NCBIfam" id="NF041644">
    <property type="entry name" value="CBO0543_fam"/>
    <property type="match status" value="1"/>
</dbReference>
<feature type="transmembrane region" description="Helical" evidence="1">
    <location>
        <begin position="29"/>
        <end position="49"/>
    </location>
</feature>